<dbReference type="AlphaFoldDB" id="A0A1G2HUF6"/>
<dbReference type="PROSITE" id="PS51257">
    <property type="entry name" value="PROKAR_LIPOPROTEIN"/>
    <property type="match status" value="1"/>
</dbReference>
<accession>A0A1G2HUF6</accession>
<dbReference type="EMBL" id="MHOP01000008">
    <property type="protein sequence ID" value="OGZ66176.1"/>
    <property type="molecule type" value="Genomic_DNA"/>
</dbReference>
<sequence>MLNRIGFVAFFIMALAFAGCYRKHADDPTQKWVNIHRLFMNEPHSYTFMIKDDPASKDFKMIRVVNRGLSSVGRPSPRIIEDVLKGELMWATAKIGEYSEGSYLYDLEIHIHSVKDVEPGGWEKMEGKTLRKGQNAVIE</sequence>
<gene>
    <name evidence="1" type="ORF">A2822_04075</name>
</gene>
<organism evidence="1 2">
    <name type="scientific">Candidatus Staskawiczbacteria bacterium RIFCSPHIGHO2_01_FULL_41_41</name>
    <dbReference type="NCBI Taxonomy" id="1802203"/>
    <lineage>
        <taxon>Bacteria</taxon>
        <taxon>Candidatus Staskawicziibacteriota</taxon>
    </lineage>
</organism>
<protein>
    <submittedName>
        <fullName evidence="1">Uncharacterized protein</fullName>
    </submittedName>
</protein>
<evidence type="ECO:0000313" key="1">
    <source>
        <dbReference type="EMBL" id="OGZ66176.1"/>
    </source>
</evidence>
<dbReference type="Proteomes" id="UP000178774">
    <property type="component" value="Unassembled WGS sequence"/>
</dbReference>
<evidence type="ECO:0000313" key="2">
    <source>
        <dbReference type="Proteomes" id="UP000178774"/>
    </source>
</evidence>
<comment type="caution">
    <text evidence="1">The sequence shown here is derived from an EMBL/GenBank/DDBJ whole genome shotgun (WGS) entry which is preliminary data.</text>
</comment>
<proteinExistence type="predicted"/>
<name>A0A1G2HUF6_9BACT</name>
<reference evidence="1 2" key="1">
    <citation type="journal article" date="2016" name="Nat. Commun.">
        <title>Thousands of microbial genomes shed light on interconnected biogeochemical processes in an aquifer system.</title>
        <authorList>
            <person name="Anantharaman K."/>
            <person name="Brown C.T."/>
            <person name="Hug L.A."/>
            <person name="Sharon I."/>
            <person name="Castelle C.J."/>
            <person name="Probst A.J."/>
            <person name="Thomas B.C."/>
            <person name="Singh A."/>
            <person name="Wilkins M.J."/>
            <person name="Karaoz U."/>
            <person name="Brodie E.L."/>
            <person name="Williams K.H."/>
            <person name="Hubbard S.S."/>
            <person name="Banfield J.F."/>
        </authorList>
    </citation>
    <scope>NUCLEOTIDE SEQUENCE [LARGE SCALE GENOMIC DNA]</scope>
</reference>